<name>A0ABQ4R262_9HYPH</name>
<reference evidence="1" key="1">
    <citation type="journal article" date="2021" name="Front. Microbiol.">
        <title>Comprehensive Comparative Genomics and Phenotyping of Methylobacterium Species.</title>
        <authorList>
            <person name="Alessa O."/>
            <person name="Ogura Y."/>
            <person name="Fujitani Y."/>
            <person name="Takami H."/>
            <person name="Hayashi T."/>
            <person name="Sahin N."/>
            <person name="Tani A."/>
        </authorList>
    </citation>
    <scope>NUCLEOTIDE SEQUENCE</scope>
    <source>
        <strain evidence="1">KCTC 52305</strain>
    </source>
</reference>
<gene>
    <name evidence="1" type="ORF">OPKNFCMD_4516</name>
</gene>
<evidence type="ECO:0000313" key="2">
    <source>
        <dbReference type="Proteomes" id="UP001055167"/>
    </source>
</evidence>
<comment type="caution">
    <text evidence="1">The sequence shown here is derived from an EMBL/GenBank/DDBJ whole genome shotgun (WGS) entry which is preliminary data.</text>
</comment>
<protein>
    <submittedName>
        <fullName evidence="1">Uncharacterized protein</fullName>
    </submittedName>
</protein>
<accession>A0ABQ4R262</accession>
<keyword evidence="2" id="KW-1185">Reference proteome</keyword>
<dbReference type="Proteomes" id="UP001055167">
    <property type="component" value="Unassembled WGS sequence"/>
</dbReference>
<proteinExistence type="predicted"/>
<organism evidence="1 2">
    <name type="scientific">Methylobacterium crusticola</name>
    <dbReference type="NCBI Taxonomy" id="1697972"/>
    <lineage>
        <taxon>Bacteria</taxon>
        <taxon>Pseudomonadati</taxon>
        <taxon>Pseudomonadota</taxon>
        <taxon>Alphaproteobacteria</taxon>
        <taxon>Hyphomicrobiales</taxon>
        <taxon>Methylobacteriaceae</taxon>
        <taxon>Methylobacterium</taxon>
    </lineage>
</organism>
<reference evidence="1" key="2">
    <citation type="submission" date="2021-08" db="EMBL/GenBank/DDBJ databases">
        <authorList>
            <person name="Tani A."/>
            <person name="Ola A."/>
            <person name="Ogura Y."/>
            <person name="Katsura K."/>
            <person name="Hayashi T."/>
        </authorList>
    </citation>
    <scope>NUCLEOTIDE SEQUENCE</scope>
    <source>
        <strain evidence="1">KCTC 52305</strain>
    </source>
</reference>
<evidence type="ECO:0000313" key="1">
    <source>
        <dbReference type="EMBL" id="GJD51758.1"/>
    </source>
</evidence>
<dbReference type="RefSeq" id="WP_128565552.1">
    <property type="nucleotide sequence ID" value="NZ_BPQH01000015.1"/>
</dbReference>
<dbReference type="EMBL" id="BPQH01000015">
    <property type="protein sequence ID" value="GJD51758.1"/>
    <property type="molecule type" value="Genomic_DNA"/>
</dbReference>
<sequence>MAKHKVDTPNPETPTIVETVPVDVADAHGVGAATFREIEHAHRYLVRDHNGDVVRQAAPEPTGFVVHQVLVKVEAAEA</sequence>